<evidence type="ECO:0000256" key="3">
    <source>
        <dbReference type="ARBA" id="ARBA00023125"/>
    </source>
</evidence>
<evidence type="ECO:0000259" key="5">
    <source>
        <dbReference type="PROSITE" id="PS50931"/>
    </source>
</evidence>
<evidence type="ECO:0000256" key="2">
    <source>
        <dbReference type="ARBA" id="ARBA00023015"/>
    </source>
</evidence>
<dbReference type="InterPro" id="IPR058163">
    <property type="entry name" value="LysR-type_TF_proteobact-type"/>
</dbReference>
<name>A0ABV7ELF2_9GAMM</name>
<keyword evidence="4" id="KW-0804">Transcription</keyword>
<dbReference type="EMBL" id="JBHRSS010000003">
    <property type="protein sequence ID" value="MFC3103534.1"/>
    <property type="molecule type" value="Genomic_DNA"/>
</dbReference>
<protein>
    <submittedName>
        <fullName evidence="6">Transcriptional regulator GcvA</fullName>
    </submittedName>
</protein>
<dbReference type="Gene3D" id="1.10.10.10">
    <property type="entry name" value="Winged helix-like DNA-binding domain superfamily/Winged helix DNA-binding domain"/>
    <property type="match status" value="1"/>
</dbReference>
<dbReference type="PANTHER" id="PTHR30537:SF79">
    <property type="entry name" value="TRANSCRIPTIONAL REGULATOR-RELATED"/>
    <property type="match status" value="1"/>
</dbReference>
<dbReference type="RefSeq" id="WP_380687654.1">
    <property type="nucleotide sequence ID" value="NZ_JBHRSS010000003.1"/>
</dbReference>
<dbReference type="CDD" id="cd08432">
    <property type="entry name" value="PBP2_GcdR_TrpI_HvrB_AmpR_like"/>
    <property type="match status" value="1"/>
</dbReference>
<sequence length="300" mass="33359">MIEYIPPLQTLRAFEAAARHLSYSRAAEELSLTHGAISHHVARLERDLGNRLFVRDGQRMILTDAGQILVLDIRQGLKQLAKAFVAARSRARHKDAQRTLNVSVLPSFAARWLVPRIAGFQADCPDVEIAIRPTATLTTLDGRDGIDLAIRYGPGEWPGLQSIKLMASTIYPVCSPNFANLHRLAAPRDLLSVTVIRSPRQKWRPWLIAAGLDAPEPEEGPIYDDAALVLQAAAMGQGVALARATLAAEDIAAHRLIRLFDVEIEDDYAWHLVWREPVVRDAQAHSAFRRWIEAEASRDP</sequence>
<dbReference type="InterPro" id="IPR005119">
    <property type="entry name" value="LysR_subst-bd"/>
</dbReference>
<evidence type="ECO:0000256" key="1">
    <source>
        <dbReference type="ARBA" id="ARBA00009437"/>
    </source>
</evidence>
<dbReference type="InterPro" id="IPR036388">
    <property type="entry name" value="WH-like_DNA-bd_sf"/>
</dbReference>
<gene>
    <name evidence="6" type="primary">gcvA</name>
    <name evidence="6" type="ORF">ACFOSU_06485</name>
</gene>
<dbReference type="PANTHER" id="PTHR30537">
    <property type="entry name" value="HTH-TYPE TRANSCRIPTIONAL REGULATOR"/>
    <property type="match status" value="1"/>
</dbReference>
<evidence type="ECO:0000313" key="6">
    <source>
        <dbReference type="EMBL" id="MFC3103534.1"/>
    </source>
</evidence>
<feature type="domain" description="HTH lysR-type" evidence="5">
    <location>
        <begin position="6"/>
        <end position="63"/>
    </location>
</feature>
<dbReference type="PRINTS" id="PR00039">
    <property type="entry name" value="HTHLYSR"/>
</dbReference>
<proteinExistence type="inferred from homology"/>
<comment type="similarity">
    <text evidence="1">Belongs to the LysR transcriptional regulatory family.</text>
</comment>
<dbReference type="PROSITE" id="PS50931">
    <property type="entry name" value="HTH_LYSR"/>
    <property type="match status" value="1"/>
</dbReference>
<dbReference type="InterPro" id="IPR000847">
    <property type="entry name" value="LysR_HTH_N"/>
</dbReference>
<dbReference type="SUPFAM" id="SSF46785">
    <property type="entry name" value="Winged helix' DNA-binding domain"/>
    <property type="match status" value="1"/>
</dbReference>
<dbReference type="Gene3D" id="3.40.190.10">
    <property type="entry name" value="Periplasmic binding protein-like II"/>
    <property type="match status" value="2"/>
</dbReference>
<evidence type="ECO:0000256" key="4">
    <source>
        <dbReference type="ARBA" id="ARBA00023163"/>
    </source>
</evidence>
<dbReference type="Proteomes" id="UP001595462">
    <property type="component" value="Unassembled WGS sequence"/>
</dbReference>
<reference evidence="7" key="1">
    <citation type="journal article" date="2019" name="Int. J. Syst. Evol. Microbiol.">
        <title>The Global Catalogue of Microorganisms (GCM) 10K type strain sequencing project: providing services to taxonomists for standard genome sequencing and annotation.</title>
        <authorList>
            <consortium name="The Broad Institute Genomics Platform"/>
            <consortium name="The Broad Institute Genome Sequencing Center for Infectious Disease"/>
            <person name="Wu L."/>
            <person name="Ma J."/>
        </authorList>
    </citation>
    <scope>NUCLEOTIDE SEQUENCE [LARGE SCALE GENOMIC DNA]</scope>
    <source>
        <strain evidence="7">KCTC 52640</strain>
    </source>
</reference>
<keyword evidence="7" id="KW-1185">Reference proteome</keyword>
<organism evidence="6 7">
    <name type="scientific">Salinisphaera aquimarina</name>
    <dbReference type="NCBI Taxonomy" id="2094031"/>
    <lineage>
        <taxon>Bacteria</taxon>
        <taxon>Pseudomonadati</taxon>
        <taxon>Pseudomonadota</taxon>
        <taxon>Gammaproteobacteria</taxon>
        <taxon>Salinisphaerales</taxon>
        <taxon>Salinisphaeraceae</taxon>
        <taxon>Salinisphaera</taxon>
    </lineage>
</organism>
<accession>A0ABV7ELF2</accession>
<evidence type="ECO:0000313" key="7">
    <source>
        <dbReference type="Proteomes" id="UP001595462"/>
    </source>
</evidence>
<dbReference type="Pfam" id="PF00126">
    <property type="entry name" value="HTH_1"/>
    <property type="match status" value="1"/>
</dbReference>
<dbReference type="SUPFAM" id="SSF53850">
    <property type="entry name" value="Periplasmic binding protein-like II"/>
    <property type="match status" value="1"/>
</dbReference>
<dbReference type="NCBIfam" id="NF008352">
    <property type="entry name" value="PRK11139.1"/>
    <property type="match status" value="1"/>
</dbReference>
<dbReference type="Pfam" id="PF03466">
    <property type="entry name" value="LysR_substrate"/>
    <property type="match status" value="1"/>
</dbReference>
<dbReference type="InterPro" id="IPR036390">
    <property type="entry name" value="WH_DNA-bd_sf"/>
</dbReference>
<keyword evidence="3" id="KW-0238">DNA-binding</keyword>
<keyword evidence="2" id="KW-0805">Transcription regulation</keyword>
<comment type="caution">
    <text evidence="6">The sequence shown here is derived from an EMBL/GenBank/DDBJ whole genome shotgun (WGS) entry which is preliminary data.</text>
</comment>